<dbReference type="EMBL" id="LR796711">
    <property type="protein sequence ID" value="CAB4161065.1"/>
    <property type="molecule type" value="Genomic_DNA"/>
</dbReference>
<name>A0A6J5NVF4_9CAUD</name>
<proteinExistence type="predicted"/>
<gene>
    <name evidence="2" type="ORF">UFOVP764_30</name>
</gene>
<reference evidence="2" key="1">
    <citation type="submission" date="2020-04" db="EMBL/GenBank/DDBJ databases">
        <authorList>
            <person name="Chiriac C."/>
            <person name="Salcher M."/>
            <person name="Ghai R."/>
            <person name="Kavagutti S V."/>
        </authorList>
    </citation>
    <scope>NUCLEOTIDE SEQUENCE</scope>
</reference>
<protein>
    <recommendedName>
        <fullName evidence="3">DUF2510 domain-containing protein</fullName>
    </recommendedName>
</protein>
<evidence type="ECO:0008006" key="3">
    <source>
        <dbReference type="Google" id="ProtNLM"/>
    </source>
</evidence>
<feature type="compositionally biased region" description="Basic and acidic residues" evidence="1">
    <location>
        <begin position="49"/>
        <end position="62"/>
    </location>
</feature>
<sequence>MKWNRGHPPAPGWYSTMRTRDRGWNNGYRWWDGKLWSWAAFPHETAEKAGKWAAQKEQKGHNSEIMWGTK</sequence>
<feature type="region of interest" description="Disordered" evidence="1">
    <location>
        <begin position="49"/>
        <end position="70"/>
    </location>
</feature>
<evidence type="ECO:0000313" key="2">
    <source>
        <dbReference type="EMBL" id="CAB4161065.1"/>
    </source>
</evidence>
<organism evidence="2">
    <name type="scientific">uncultured Caudovirales phage</name>
    <dbReference type="NCBI Taxonomy" id="2100421"/>
    <lineage>
        <taxon>Viruses</taxon>
        <taxon>Duplodnaviria</taxon>
        <taxon>Heunggongvirae</taxon>
        <taxon>Uroviricota</taxon>
        <taxon>Caudoviricetes</taxon>
        <taxon>Peduoviridae</taxon>
        <taxon>Maltschvirus</taxon>
        <taxon>Maltschvirus maltsch</taxon>
    </lineage>
</organism>
<evidence type="ECO:0000256" key="1">
    <source>
        <dbReference type="SAM" id="MobiDB-lite"/>
    </source>
</evidence>
<accession>A0A6J5NVF4</accession>